<dbReference type="OrthoDB" id="5330253at2759"/>
<dbReference type="EMBL" id="ML986490">
    <property type="protein sequence ID" value="KAF2277480.1"/>
    <property type="molecule type" value="Genomic_DNA"/>
</dbReference>
<dbReference type="InterPro" id="IPR018809">
    <property type="entry name" value="DUF2406"/>
</dbReference>
<evidence type="ECO:0000313" key="2">
    <source>
        <dbReference type="EMBL" id="KAF2277480.1"/>
    </source>
</evidence>
<gene>
    <name evidence="2" type="ORF">EI97DRAFT_365406</name>
</gene>
<accession>A0A6A6JLE1</accession>
<dbReference type="Pfam" id="PF10295">
    <property type="entry name" value="DUF2406"/>
    <property type="match status" value="1"/>
</dbReference>
<name>A0A6A6JLE1_WESOR</name>
<proteinExistence type="predicted"/>
<protein>
    <submittedName>
        <fullName evidence="2">Uncharacterized protein</fullName>
    </submittedName>
</protein>
<dbReference type="GeneID" id="54548195"/>
<dbReference type="AlphaFoldDB" id="A0A6A6JLE1"/>
<evidence type="ECO:0000313" key="3">
    <source>
        <dbReference type="Proteomes" id="UP000800097"/>
    </source>
</evidence>
<organism evidence="2 3">
    <name type="scientific">Westerdykella ornata</name>
    <dbReference type="NCBI Taxonomy" id="318751"/>
    <lineage>
        <taxon>Eukaryota</taxon>
        <taxon>Fungi</taxon>
        <taxon>Dikarya</taxon>
        <taxon>Ascomycota</taxon>
        <taxon>Pezizomycotina</taxon>
        <taxon>Dothideomycetes</taxon>
        <taxon>Pleosporomycetidae</taxon>
        <taxon>Pleosporales</taxon>
        <taxon>Sporormiaceae</taxon>
        <taxon>Westerdykella</taxon>
    </lineage>
</organism>
<feature type="non-terminal residue" evidence="2">
    <location>
        <position position="108"/>
    </location>
</feature>
<feature type="non-terminal residue" evidence="2">
    <location>
        <position position="1"/>
    </location>
</feature>
<dbReference type="RefSeq" id="XP_033655019.1">
    <property type="nucleotide sequence ID" value="XM_033795020.1"/>
</dbReference>
<dbReference type="PANTHER" id="PTHR28186">
    <property type="entry name" value="MEIOTICALLY UP-REGULATED GENE 9 PROTEIN"/>
    <property type="match status" value="1"/>
</dbReference>
<evidence type="ECO:0000256" key="1">
    <source>
        <dbReference type="SAM" id="MobiDB-lite"/>
    </source>
</evidence>
<feature type="compositionally biased region" description="Basic and acidic residues" evidence="1">
    <location>
        <begin position="10"/>
        <end position="37"/>
    </location>
</feature>
<keyword evidence="3" id="KW-1185">Reference proteome</keyword>
<reference evidence="2" key="1">
    <citation type="journal article" date="2020" name="Stud. Mycol.">
        <title>101 Dothideomycetes genomes: a test case for predicting lifestyles and emergence of pathogens.</title>
        <authorList>
            <person name="Haridas S."/>
            <person name="Albert R."/>
            <person name="Binder M."/>
            <person name="Bloem J."/>
            <person name="Labutti K."/>
            <person name="Salamov A."/>
            <person name="Andreopoulos B."/>
            <person name="Baker S."/>
            <person name="Barry K."/>
            <person name="Bills G."/>
            <person name="Bluhm B."/>
            <person name="Cannon C."/>
            <person name="Castanera R."/>
            <person name="Culley D."/>
            <person name="Daum C."/>
            <person name="Ezra D."/>
            <person name="Gonzalez J."/>
            <person name="Henrissat B."/>
            <person name="Kuo A."/>
            <person name="Liang C."/>
            <person name="Lipzen A."/>
            <person name="Lutzoni F."/>
            <person name="Magnuson J."/>
            <person name="Mondo S."/>
            <person name="Nolan M."/>
            <person name="Ohm R."/>
            <person name="Pangilinan J."/>
            <person name="Park H.-J."/>
            <person name="Ramirez L."/>
            <person name="Alfaro M."/>
            <person name="Sun H."/>
            <person name="Tritt A."/>
            <person name="Yoshinaga Y."/>
            <person name="Zwiers L.-H."/>
            <person name="Turgeon B."/>
            <person name="Goodwin S."/>
            <person name="Spatafora J."/>
            <person name="Crous P."/>
            <person name="Grigoriev I."/>
        </authorList>
    </citation>
    <scope>NUCLEOTIDE SEQUENCE</scope>
    <source>
        <strain evidence="2">CBS 379.55</strain>
    </source>
</reference>
<dbReference type="Proteomes" id="UP000800097">
    <property type="component" value="Unassembled WGS sequence"/>
</dbReference>
<feature type="region of interest" description="Disordered" evidence="1">
    <location>
        <begin position="1"/>
        <end position="86"/>
    </location>
</feature>
<sequence length="108" mass="12469">SRKSKKSHHSDKDDLSPRHQHKPSGEVKPHLHKETKADPNAAISEAQPVATALEAPTMAPLRSLTHKDDKGNPITDPDFSNPTRYRWERPLETIRRFQEAIDQDYRRR</sequence>
<dbReference type="PANTHER" id="PTHR28186:SF1">
    <property type="entry name" value="MEIOTICALLY UP-REGULATED GENE 9 PROTEIN"/>
    <property type="match status" value="1"/>
</dbReference>